<keyword evidence="3 7" id="KW-0963">Cytoplasm</keyword>
<feature type="binding site" evidence="7">
    <location>
        <begin position="28"/>
        <end position="33"/>
    </location>
    <ligand>
        <name>ATP</name>
        <dbReference type="ChEBI" id="CHEBI:30616"/>
    </ligand>
</feature>
<dbReference type="GO" id="GO:0015937">
    <property type="term" value="P:coenzyme A biosynthetic process"/>
    <property type="evidence" value="ECO:0007669"/>
    <property type="project" value="UniProtKB-UniRule"/>
</dbReference>
<dbReference type="Gene3D" id="3.40.50.300">
    <property type="entry name" value="P-loop containing nucleotide triphosphate hydrolases"/>
    <property type="match status" value="1"/>
</dbReference>
<dbReference type="PANTHER" id="PTHR10695">
    <property type="entry name" value="DEPHOSPHO-COA KINASE-RELATED"/>
    <property type="match status" value="1"/>
</dbReference>
<name>A0A239KQA8_9NOCA</name>
<dbReference type="SUPFAM" id="SSF81301">
    <property type="entry name" value="Nucleotidyltransferase"/>
    <property type="match status" value="1"/>
</dbReference>
<dbReference type="InterPro" id="IPR027417">
    <property type="entry name" value="P-loop_NTPase"/>
</dbReference>
<dbReference type="Pfam" id="PF01121">
    <property type="entry name" value="CoaE"/>
    <property type="match status" value="1"/>
</dbReference>
<evidence type="ECO:0000313" key="10">
    <source>
        <dbReference type="Proteomes" id="UP000198327"/>
    </source>
</evidence>
<evidence type="ECO:0000256" key="4">
    <source>
        <dbReference type="ARBA" id="ARBA00022741"/>
    </source>
</evidence>
<dbReference type="Pfam" id="PF04229">
    <property type="entry name" value="GrpB"/>
    <property type="match status" value="1"/>
</dbReference>
<evidence type="ECO:0000313" key="9">
    <source>
        <dbReference type="EMBL" id="SNT20577.1"/>
    </source>
</evidence>
<dbReference type="NCBIfam" id="NF002879">
    <property type="entry name" value="PRK03333.1"/>
    <property type="match status" value="1"/>
</dbReference>
<comment type="subcellular location">
    <subcellularLocation>
        <location evidence="7">Cytoplasm</location>
    </subcellularLocation>
</comment>
<comment type="function">
    <text evidence="7">Catalyzes the phosphorylation of the 3'-hydroxyl group of dephosphocoenzyme A to form coenzyme A.</text>
</comment>
<accession>A0A239KQA8</accession>
<comment type="pathway">
    <text evidence="7">Cofactor biosynthesis; coenzyme A biosynthesis; CoA from (R)-pantothenate: step 5/5.</text>
</comment>
<keyword evidence="6 7" id="KW-0173">Coenzyme A biosynthesis</keyword>
<dbReference type="GO" id="GO:0005737">
    <property type="term" value="C:cytoplasm"/>
    <property type="evidence" value="ECO:0007669"/>
    <property type="project" value="UniProtKB-SubCell"/>
</dbReference>
<evidence type="ECO:0000256" key="5">
    <source>
        <dbReference type="ARBA" id="ARBA00022840"/>
    </source>
</evidence>
<dbReference type="STRING" id="398843.A3K89_01520"/>
<dbReference type="Gene3D" id="3.30.460.10">
    <property type="entry name" value="Beta Polymerase, domain 2"/>
    <property type="match status" value="1"/>
</dbReference>
<sequence>MYLGLVCSGVFDDRLDVMLRLGLTGGIGAGKSTVSKILSELGGVLVDADVIAREVVEPGTPGLAKLVDAFGDGILTSDGSLDRPALAAKAFAGDESRTTLNSIVHPLVGARTAELVDGAAEDAIVVQDIPLLVEGKMGALFQLVAVVYVDAEERVRRLVGQRDMPEADARARIAAQASDDARRAAADIWIDNSGAKGDIEESVRALWSERLVPFEKNIRDGVTVVAPPVLVDADPTWQSQAERLVARLAVVCGSAAARIDHIGSTAVPGVEARDVVDIQITVSSLDDADSLAESLRRIGFPRIDNITSDEPEPGYGIGGEADPAVWGKRIHGSADPGRPAAVHIRVDGWPAQRFSLVFRDWLRADADAAAEYVAIKRTAAAAAAEVDDDIDAVETYESAKAPWFDGAYVRAWEWAEASGWTP</sequence>
<evidence type="ECO:0000256" key="7">
    <source>
        <dbReference type="HAMAP-Rule" id="MF_00376"/>
    </source>
</evidence>
<dbReference type="UniPathway" id="UPA00241">
    <property type="reaction ID" value="UER00356"/>
</dbReference>
<dbReference type="CDD" id="cd02022">
    <property type="entry name" value="DPCK"/>
    <property type="match status" value="1"/>
</dbReference>
<keyword evidence="4 7" id="KW-0547">Nucleotide-binding</keyword>
<dbReference type="InterPro" id="IPR007344">
    <property type="entry name" value="GrpB/CoaE"/>
</dbReference>
<dbReference type="SUPFAM" id="SSF52540">
    <property type="entry name" value="P-loop containing nucleoside triphosphate hydrolases"/>
    <property type="match status" value="1"/>
</dbReference>
<protein>
    <recommendedName>
        <fullName evidence="7 8">Dephospho-CoA kinase</fullName>
        <ecNumber evidence="7 8">2.7.1.24</ecNumber>
    </recommendedName>
    <alternativeName>
        <fullName evidence="7">Dephosphocoenzyme A kinase</fullName>
    </alternativeName>
</protein>
<evidence type="ECO:0000256" key="3">
    <source>
        <dbReference type="ARBA" id="ARBA00022490"/>
    </source>
</evidence>
<dbReference type="EC" id="2.7.1.24" evidence="7 8"/>
<dbReference type="AlphaFoldDB" id="A0A239KQA8"/>
<keyword evidence="5 7" id="KW-0067">ATP-binding</keyword>
<comment type="catalytic activity">
    <reaction evidence="7">
        <text>3'-dephospho-CoA + ATP = ADP + CoA + H(+)</text>
        <dbReference type="Rhea" id="RHEA:18245"/>
        <dbReference type="ChEBI" id="CHEBI:15378"/>
        <dbReference type="ChEBI" id="CHEBI:30616"/>
        <dbReference type="ChEBI" id="CHEBI:57287"/>
        <dbReference type="ChEBI" id="CHEBI:57328"/>
        <dbReference type="ChEBI" id="CHEBI:456216"/>
        <dbReference type="EC" id="2.7.1.24"/>
    </reaction>
</comment>
<gene>
    <name evidence="7" type="primary">coaE</name>
    <name evidence="9" type="ORF">SAMN05421642_11134</name>
</gene>
<comment type="similarity">
    <text evidence="2">In the C-terminal section; belongs to the UPF0157 (GrpB) family.</text>
</comment>
<dbReference type="InterPro" id="IPR043519">
    <property type="entry name" value="NT_sf"/>
</dbReference>
<organism evidence="9 10">
    <name type="scientific">Rhodococcoides kyotonense</name>
    <dbReference type="NCBI Taxonomy" id="398843"/>
    <lineage>
        <taxon>Bacteria</taxon>
        <taxon>Bacillati</taxon>
        <taxon>Actinomycetota</taxon>
        <taxon>Actinomycetes</taxon>
        <taxon>Mycobacteriales</taxon>
        <taxon>Nocardiaceae</taxon>
        <taxon>Rhodococcoides</taxon>
    </lineage>
</organism>
<dbReference type="GO" id="GO:0005524">
    <property type="term" value="F:ATP binding"/>
    <property type="evidence" value="ECO:0007669"/>
    <property type="project" value="UniProtKB-UniRule"/>
</dbReference>
<dbReference type="NCBIfam" id="TIGR00152">
    <property type="entry name" value="dephospho-CoA kinase"/>
    <property type="match status" value="1"/>
</dbReference>
<proteinExistence type="inferred from homology"/>
<reference evidence="10" key="1">
    <citation type="submission" date="2017-06" db="EMBL/GenBank/DDBJ databases">
        <authorList>
            <person name="Varghese N."/>
            <person name="Submissions S."/>
        </authorList>
    </citation>
    <scope>NUCLEOTIDE SEQUENCE [LARGE SCALE GENOMIC DNA]</scope>
    <source>
        <strain evidence="10">JCM 23211</strain>
    </source>
</reference>
<dbReference type="PANTHER" id="PTHR10695:SF46">
    <property type="entry name" value="BIFUNCTIONAL COENZYME A SYNTHASE-RELATED"/>
    <property type="match status" value="1"/>
</dbReference>
<dbReference type="EMBL" id="FZOW01000011">
    <property type="protein sequence ID" value="SNT20577.1"/>
    <property type="molecule type" value="Genomic_DNA"/>
</dbReference>
<keyword evidence="10" id="KW-1185">Reference proteome</keyword>
<evidence type="ECO:0000256" key="2">
    <source>
        <dbReference type="ARBA" id="ARBA00011058"/>
    </source>
</evidence>
<dbReference type="GO" id="GO:0004140">
    <property type="term" value="F:dephospho-CoA kinase activity"/>
    <property type="evidence" value="ECO:0007669"/>
    <property type="project" value="UniProtKB-UniRule"/>
</dbReference>
<comment type="similarity">
    <text evidence="1">In the N-terminal section; belongs to the CoaE family.</text>
</comment>
<keyword evidence="7" id="KW-0808">Transferase</keyword>
<evidence type="ECO:0000256" key="1">
    <source>
        <dbReference type="ARBA" id="ARBA00008826"/>
    </source>
</evidence>
<dbReference type="PROSITE" id="PS51219">
    <property type="entry name" value="DPCK"/>
    <property type="match status" value="1"/>
</dbReference>
<dbReference type="InterPro" id="IPR001977">
    <property type="entry name" value="Depp_CoAkinase"/>
</dbReference>
<evidence type="ECO:0000256" key="6">
    <source>
        <dbReference type="ARBA" id="ARBA00022993"/>
    </source>
</evidence>
<dbReference type="Proteomes" id="UP000198327">
    <property type="component" value="Unassembled WGS sequence"/>
</dbReference>
<dbReference type="HAMAP" id="MF_00376">
    <property type="entry name" value="Dephospho_CoA_kinase"/>
    <property type="match status" value="1"/>
</dbReference>
<evidence type="ECO:0000256" key="8">
    <source>
        <dbReference type="NCBIfam" id="TIGR00152"/>
    </source>
</evidence>
<comment type="similarity">
    <text evidence="7">Belongs to the CoaE family.</text>
</comment>
<keyword evidence="7 9" id="KW-0418">Kinase</keyword>